<dbReference type="Proteomes" id="UP000024533">
    <property type="component" value="Unassembled WGS sequence"/>
</dbReference>
<proteinExistence type="predicted"/>
<reference evidence="2 3" key="1">
    <citation type="submission" date="2014-02" db="EMBL/GenBank/DDBJ databases">
        <title>The Genome Sequence of Trichophyton interdigitale MR816.</title>
        <authorList>
            <consortium name="The Broad Institute Genomics Platform"/>
            <person name="Cuomo C.A."/>
            <person name="White T.C."/>
            <person name="Graser Y."/>
            <person name="Martinez-Rossi N."/>
            <person name="Heitman J."/>
            <person name="Young S.K."/>
            <person name="Zeng Q."/>
            <person name="Gargeya S."/>
            <person name="Abouelleil A."/>
            <person name="Alvarado L."/>
            <person name="Chapman S.B."/>
            <person name="Gainer-Dewar J."/>
            <person name="Goldberg J."/>
            <person name="Griggs A."/>
            <person name="Gujja S."/>
            <person name="Hansen M."/>
            <person name="Howarth C."/>
            <person name="Imamovic A."/>
            <person name="Larimer J."/>
            <person name="Martinez D."/>
            <person name="Murphy C."/>
            <person name="Pearson M.D."/>
            <person name="Persinoti G."/>
            <person name="Poon T."/>
            <person name="Priest M."/>
            <person name="Roberts A.D."/>
            <person name="Saif S."/>
            <person name="Shea T.D."/>
            <person name="Sykes S.N."/>
            <person name="Wortman J."/>
            <person name="Nusbaum C."/>
            <person name="Birren B."/>
        </authorList>
    </citation>
    <scope>NUCLEOTIDE SEQUENCE [LARGE SCALE GENOMIC DNA]</scope>
    <source>
        <strain evidence="2 3">MR816</strain>
    </source>
</reference>
<sequence length="158" mass="17536">MASLQSMRKAKGNFQEHVKSGYINENGDPTSKIKLKNMYGERSETNVINYFSSYLAGQRAGYFASAGIGKLTCADFQSNVSIMENQYRYNLVIAYNGSVEVLKLGMEATILNLRGQQQYPDIEIQGVITRHPLTIDEGANKRARTSKQPAPVSSVHLP</sequence>
<dbReference type="HOGENOM" id="CLU_1670637_0_0_1"/>
<accession>A0A059J2E4</accession>
<name>A0A059J2E4_TRIIM</name>
<evidence type="ECO:0000313" key="3">
    <source>
        <dbReference type="Proteomes" id="UP000024533"/>
    </source>
</evidence>
<comment type="caution">
    <text evidence="2">The sequence shown here is derived from an EMBL/GenBank/DDBJ whole genome shotgun (WGS) entry which is preliminary data.</text>
</comment>
<feature type="region of interest" description="Disordered" evidence="1">
    <location>
        <begin position="139"/>
        <end position="158"/>
    </location>
</feature>
<dbReference type="EMBL" id="AOKY01000381">
    <property type="protein sequence ID" value="KDB22056.1"/>
    <property type="molecule type" value="Genomic_DNA"/>
</dbReference>
<keyword evidence="3" id="KW-1185">Reference proteome</keyword>
<evidence type="ECO:0000313" key="2">
    <source>
        <dbReference type="EMBL" id="KDB22056.1"/>
    </source>
</evidence>
<organism evidence="2 3">
    <name type="scientific">Trichophyton interdigitale (strain MR816)</name>
    <dbReference type="NCBI Taxonomy" id="1215338"/>
    <lineage>
        <taxon>Eukaryota</taxon>
        <taxon>Fungi</taxon>
        <taxon>Dikarya</taxon>
        <taxon>Ascomycota</taxon>
        <taxon>Pezizomycotina</taxon>
        <taxon>Eurotiomycetes</taxon>
        <taxon>Eurotiomycetidae</taxon>
        <taxon>Onygenales</taxon>
        <taxon>Arthrodermataceae</taxon>
        <taxon>Trichophyton</taxon>
    </lineage>
</organism>
<dbReference type="AlphaFoldDB" id="A0A059J2E4"/>
<gene>
    <name evidence="2" type="ORF">H109_06005</name>
</gene>
<protein>
    <submittedName>
        <fullName evidence="2">Uncharacterized protein</fullName>
    </submittedName>
</protein>
<evidence type="ECO:0000256" key="1">
    <source>
        <dbReference type="SAM" id="MobiDB-lite"/>
    </source>
</evidence>